<name>A0ABC9WMB4_GRUJA</name>
<gene>
    <name evidence="1" type="ORF">GRJ2_001126300</name>
</gene>
<accession>A0ABC9WMB4</accession>
<dbReference type="EMBL" id="BAAFJT010000003">
    <property type="protein sequence ID" value="GAB0186610.1"/>
    <property type="molecule type" value="Genomic_DNA"/>
</dbReference>
<protein>
    <submittedName>
        <fullName evidence="1">Mitochondrial enolase superfamily member 1</fullName>
    </submittedName>
</protein>
<dbReference type="Proteomes" id="UP001623348">
    <property type="component" value="Unassembled WGS sequence"/>
</dbReference>
<dbReference type="AlphaFoldDB" id="A0ABC9WMB4"/>
<sequence>MCREDYKGNYKLVSLTSVPGKVMEQLILETIARHMKDKKFIRNSQHGFTTGKACLTNLTTFYDERTGLVDQRRAVDVVYFDISKVLALSPIGFS</sequence>
<reference evidence="1 2" key="1">
    <citation type="submission" date="2024-06" db="EMBL/GenBank/DDBJ databases">
        <title>The draft genome of Grus japonensis, version 3.</title>
        <authorList>
            <person name="Nabeshima K."/>
            <person name="Suzuki S."/>
            <person name="Onuma M."/>
        </authorList>
    </citation>
    <scope>NUCLEOTIDE SEQUENCE [LARGE SCALE GENOMIC DNA]</scope>
    <source>
        <strain evidence="1 2">451A</strain>
    </source>
</reference>
<organism evidence="1 2">
    <name type="scientific">Grus japonensis</name>
    <name type="common">Japanese crane</name>
    <name type="synonym">Red-crowned crane</name>
    <dbReference type="NCBI Taxonomy" id="30415"/>
    <lineage>
        <taxon>Eukaryota</taxon>
        <taxon>Metazoa</taxon>
        <taxon>Chordata</taxon>
        <taxon>Craniata</taxon>
        <taxon>Vertebrata</taxon>
        <taxon>Euteleostomi</taxon>
        <taxon>Archelosauria</taxon>
        <taxon>Archosauria</taxon>
        <taxon>Dinosauria</taxon>
        <taxon>Saurischia</taxon>
        <taxon>Theropoda</taxon>
        <taxon>Coelurosauria</taxon>
        <taxon>Aves</taxon>
        <taxon>Neognathae</taxon>
        <taxon>Neoaves</taxon>
        <taxon>Gruiformes</taxon>
        <taxon>Gruidae</taxon>
        <taxon>Grus</taxon>
    </lineage>
</organism>
<comment type="caution">
    <text evidence="1">The sequence shown here is derived from an EMBL/GenBank/DDBJ whole genome shotgun (WGS) entry which is preliminary data.</text>
</comment>
<evidence type="ECO:0000313" key="2">
    <source>
        <dbReference type="Proteomes" id="UP001623348"/>
    </source>
</evidence>
<evidence type="ECO:0000313" key="1">
    <source>
        <dbReference type="EMBL" id="GAB0186610.1"/>
    </source>
</evidence>
<keyword evidence="2" id="KW-1185">Reference proteome</keyword>
<proteinExistence type="predicted"/>